<reference evidence="2 3" key="1">
    <citation type="submission" date="2016-10" db="EMBL/GenBank/DDBJ databases">
        <authorList>
            <person name="de Groot N.N."/>
        </authorList>
    </citation>
    <scope>NUCLEOTIDE SEQUENCE [LARGE SCALE GENOMIC DNA]</scope>
    <source>
        <strain evidence="2 3">DSM 29340</strain>
    </source>
</reference>
<dbReference type="Pfam" id="PF06082">
    <property type="entry name" value="YjbH"/>
    <property type="match status" value="1"/>
</dbReference>
<dbReference type="InterPro" id="IPR010344">
    <property type="entry name" value="YbjH"/>
</dbReference>
<keyword evidence="1" id="KW-0732">Signal</keyword>
<dbReference type="STRING" id="1227549.SAMN05444007_11619"/>
<evidence type="ECO:0000256" key="1">
    <source>
        <dbReference type="SAM" id="SignalP"/>
    </source>
</evidence>
<keyword evidence="3" id="KW-1185">Reference proteome</keyword>
<accession>A0A1H7E723</accession>
<dbReference type="Proteomes" id="UP000199379">
    <property type="component" value="Unassembled WGS sequence"/>
</dbReference>
<name>A0A1H7E723_9RHOB</name>
<feature type="signal peptide" evidence="1">
    <location>
        <begin position="1"/>
        <end position="28"/>
    </location>
</feature>
<organism evidence="2 3">
    <name type="scientific">Cribrihabitans marinus</name>
    <dbReference type="NCBI Taxonomy" id="1227549"/>
    <lineage>
        <taxon>Bacteria</taxon>
        <taxon>Pseudomonadati</taxon>
        <taxon>Pseudomonadota</taxon>
        <taxon>Alphaproteobacteria</taxon>
        <taxon>Rhodobacterales</taxon>
        <taxon>Paracoccaceae</taxon>
        <taxon>Cribrihabitans</taxon>
    </lineage>
</organism>
<sequence>MPFPGPSLSAPAAGLAGLLALASGPVVAQDTAAPSFDPPAAASLNFYGLPGLMDMPSAEMMPDGQFSMAAATFAGQTRYTLAFQATPWLMASFRYGAIRDLNLFGFDTYYDRNFDVRFRLMKERGAWPELTLGLQDLAGTGIYSGEYIVATKRFRTAPLGTARGDGQLKLTAGLGWGRLGSNGSIGSTGSRPAFNTGDTGGELSYDQWFRGPVAPFAGIEWQANDRLGFKLEYSSDAYVLETRDSSVFERKSSVNFGVEYQATPRTRLGAYYMYGSSFGLGAQIQLNPKYPVRRLGIPAPQPVAARPDRTSRPQAWDTGWAASAEATPRLRDQLEPVLLTEGLVLESLAVEADRAELRYRNTRYRNPAVAMGRAARALARVMPASVETFRLVPVANGMGLSEVTLRRSDLEALEFDPQATDALRAVTGIGEAAPRIPAGAATGRDLYPDFSWSVAPYFSPAYFDPDQPFRIDVGADLNASYRPAPGWLFSGTLRQRVAGNVKGGKTSGSALPPVRTDQVLFAQEDTTLNNLYAAYYWRPGRDLYARVTAGYFESAYGGLSSELLWKPVSSRLALGLEANYARKRDYDQRLGFQDYGIVTGHASAYMDLGRGFHAQVDAGRYLAGDWGATFGLDRVFDNGWSVGGFFTLTDVSAEEFGEGSFDKGIRFSIPLEWFLGQPSQRSIGTTIRPIQRDGGARVHVPGRLYGQVRAAHGKALDDGWPGVWE</sequence>
<evidence type="ECO:0000313" key="3">
    <source>
        <dbReference type="Proteomes" id="UP000199379"/>
    </source>
</evidence>
<gene>
    <name evidence="2" type="ORF">SAMN05444007_11619</name>
</gene>
<protein>
    <submittedName>
        <fullName evidence="2">Exopolysaccharide biosynthesis protein YbjH</fullName>
    </submittedName>
</protein>
<dbReference type="OrthoDB" id="19542at2"/>
<evidence type="ECO:0000313" key="2">
    <source>
        <dbReference type="EMBL" id="SEK06415.1"/>
    </source>
</evidence>
<proteinExistence type="predicted"/>
<feature type="chain" id="PRO_5011553712" evidence="1">
    <location>
        <begin position="29"/>
        <end position="725"/>
    </location>
</feature>
<dbReference type="AlphaFoldDB" id="A0A1H7E723"/>
<dbReference type="EMBL" id="FNYD01000016">
    <property type="protein sequence ID" value="SEK06415.1"/>
    <property type="molecule type" value="Genomic_DNA"/>
</dbReference>